<evidence type="ECO:0000313" key="2">
    <source>
        <dbReference type="Proteomes" id="UP001164929"/>
    </source>
</evidence>
<name>A0AAD6LVG1_9ROSI</name>
<dbReference type="AlphaFoldDB" id="A0AAD6LVG1"/>
<protein>
    <submittedName>
        <fullName evidence="1">Uncharacterized protein</fullName>
    </submittedName>
</protein>
<reference evidence="1" key="1">
    <citation type="journal article" date="2023" name="Mol. Ecol. Resour.">
        <title>Chromosome-level genome assembly of a triploid poplar Populus alba 'Berolinensis'.</title>
        <authorList>
            <person name="Chen S."/>
            <person name="Yu Y."/>
            <person name="Wang X."/>
            <person name="Wang S."/>
            <person name="Zhang T."/>
            <person name="Zhou Y."/>
            <person name="He R."/>
            <person name="Meng N."/>
            <person name="Wang Y."/>
            <person name="Liu W."/>
            <person name="Liu Z."/>
            <person name="Liu J."/>
            <person name="Guo Q."/>
            <person name="Huang H."/>
            <person name="Sederoff R.R."/>
            <person name="Wang G."/>
            <person name="Qu G."/>
            <person name="Chen S."/>
        </authorList>
    </citation>
    <scope>NUCLEOTIDE SEQUENCE</scope>
    <source>
        <strain evidence="1">SC-2020</strain>
    </source>
</reference>
<sequence length="78" mass="8879">MEDCDSSQDSGNELLGLQHHYLNALHVNICLKSKMDSLHTTSETSSTLLIRRFQLRLLHPLSLQMTTMLSPHPPLRLL</sequence>
<comment type="caution">
    <text evidence="1">The sequence shown here is derived from an EMBL/GenBank/DDBJ whole genome shotgun (WGS) entry which is preliminary data.</text>
</comment>
<dbReference type="Proteomes" id="UP001164929">
    <property type="component" value="Chromosome 14"/>
</dbReference>
<keyword evidence="2" id="KW-1185">Reference proteome</keyword>
<gene>
    <name evidence="1" type="ORF">NC653_034027</name>
</gene>
<accession>A0AAD6LVG1</accession>
<dbReference type="EMBL" id="JAQIZT010000014">
    <property type="protein sequence ID" value="KAJ6973876.1"/>
    <property type="molecule type" value="Genomic_DNA"/>
</dbReference>
<organism evidence="1 2">
    <name type="scientific">Populus alba x Populus x berolinensis</name>
    <dbReference type="NCBI Taxonomy" id="444605"/>
    <lineage>
        <taxon>Eukaryota</taxon>
        <taxon>Viridiplantae</taxon>
        <taxon>Streptophyta</taxon>
        <taxon>Embryophyta</taxon>
        <taxon>Tracheophyta</taxon>
        <taxon>Spermatophyta</taxon>
        <taxon>Magnoliopsida</taxon>
        <taxon>eudicotyledons</taxon>
        <taxon>Gunneridae</taxon>
        <taxon>Pentapetalae</taxon>
        <taxon>rosids</taxon>
        <taxon>fabids</taxon>
        <taxon>Malpighiales</taxon>
        <taxon>Salicaceae</taxon>
        <taxon>Saliceae</taxon>
        <taxon>Populus</taxon>
    </lineage>
</organism>
<proteinExistence type="predicted"/>
<evidence type="ECO:0000313" key="1">
    <source>
        <dbReference type="EMBL" id="KAJ6973876.1"/>
    </source>
</evidence>